<accession>A0A8B9IIV3</accession>
<keyword evidence="2" id="KW-1185">Reference proteome</keyword>
<reference evidence="1" key="1">
    <citation type="submission" date="2025-08" db="UniProtKB">
        <authorList>
            <consortium name="Ensembl"/>
        </authorList>
    </citation>
    <scope>IDENTIFICATION</scope>
</reference>
<sequence length="80" mass="8965">LKSGTFLNIIKAIYDKPTANIILNGEKLKAFSLKSGTRQGCPLSPLLFNIVLEVLATKRNTKIRYLLKLHLTKSNTSEYT</sequence>
<reference evidence="1" key="2">
    <citation type="submission" date="2025-09" db="UniProtKB">
        <authorList>
            <consortium name="Ensembl"/>
        </authorList>
    </citation>
    <scope>IDENTIFICATION</scope>
</reference>
<protein>
    <recommendedName>
        <fullName evidence="3">Reverse transcriptase domain-containing protein</fullName>
    </recommendedName>
</protein>
<proteinExistence type="predicted"/>
<name>A0A8B9IIV3_ANSCY</name>
<dbReference type="InterPro" id="IPR043502">
    <property type="entry name" value="DNA/RNA_pol_sf"/>
</dbReference>
<dbReference type="SUPFAM" id="SSF56672">
    <property type="entry name" value="DNA/RNA polymerases"/>
    <property type="match status" value="1"/>
</dbReference>
<evidence type="ECO:0000313" key="2">
    <source>
        <dbReference type="Proteomes" id="UP000694521"/>
    </source>
</evidence>
<organism evidence="1 2">
    <name type="scientific">Anser cygnoides</name>
    <name type="common">Swan goose</name>
    <dbReference type="NCBI Taxonomy" id="8845"/>
    <lineage>
        <taxon>Eukaryota</taxon>
        <taxon>Metazoa</taxon>
        <taxon>Chordata</taxon>
        <taxon>Craniata</taxon>
        <taxon>Vertebrata</taxon>
        <taxon>Euteleostomi</taxon>
        <taxon>Archelosauria</taxon>
        <taxon>Archosauria</taxon>
        <taxon>Dinosauria</taxon>
        <taxon>Saurischia</taxon>
        <taxon>Theropoda</taxon>
        <taxon>Coelurosauria</taxon>
        <taxon>Aves</taxon>
        <taxon>Neognathae</taxon>
        <taxon>Galloanserae</taxon>
        <taxon>Anseriformes</taxon>
        <taxon>Anatidae</taxon>
        <taxon>Anserinae</taxon>
        <taxon>Anser</taxon>
    </lineage>
</organism>
<evidence type="ECO:0000313" key="1">
    <source>
        <dbReference type="Ensembl" id="ENSACDP00005011668.1"/>
    </source>
</evidence>
<dbReference type="Proteomes" id="UP000694521">
    <property type="component" value="Unplaced"/>
</dbReference>
<dbReference type="AlphaFoldDB" id="A0A8B9IIV3"/>
<dbReference type="Ensembl" id="ENSACDT00005014067.1">
    <property type="protein sequence ID" value="ENSACDP00005011668.1"/>
    <property type="gene ID" value="ENSACDG00005008583.1"/>
</dbReference>
<dbReference type="PANTHER" id="PTHR19446">
    <property type="entry name" value="REVERSE TRANSCRIPTASES"/>
    <property type="match status" value="1"/>
</dbReference>
<evidence type="ECO:0008006" key="3">
    <source>
        <dbReference type="Google" id="ProtNLM"/>
    </source>
</evidence>